<protein>
    <submittedName>
        <fullName evidence="2">Uncharacterized protein</fullName>
    </submittedName>
</protein>
<dbReference type="GeneID" id="30201978"/>
<evidence type="ECO:0000256" key="1">
    <source>
        <dbReference type="SAM" id="MobiDB-lite"/>
    </source>
</evidence>
<dbReference type="RefSeq" id="XP_019039056.1">
    <property type="nucleotide sequence ID" value="XM_019184732.1"/>
</dbReference>
<keyword evidence="3" id="KW-1185">Reference proteome</keyword>
<feature type="compositionally biased region" description="Low complexity" evidence="1">
    <location>
        <begin position="106"/>
        <end position="115"/>
    </location>
</feature>
<proteinExistence type="predicted"/>
<organism evidence="2 3">
    <name type="scientific">Wickerhamomyces anomalus (strain ATCC 58044 / CBS 1984 / NCYC 433 / NRRL Y-366-8)</name>
    <name type="common">Yeast</name>
    <name type="synonym">Hansenula anomala</name>
    <dbReference type="NCBI Taxonomy" id="683960"/>
    <lineage>
        <taxon>Eukaryota</taxon>
        <taxon>Fungi</taxon>
        <taxon>Dikarya</taxon>
        <taxon>Ascomycota</taxon>
        <taxon>Saccharomycotina</taxon>
        <taxon>Saccharomycetes</taxon>
        <taxon>Phaffomycetales</taxon>
        <taxon>Wickerhamomycetaceae</taxon>
        <taxon>Wickerhamomyces</taxon>
    </lineage>
</organism>
<reference evidence="2 3" key="1">
    <citation type="journal article" date="2016" name="Proc. Natl. Acad. Sci. U.S.A.">
        <title>Comparative genomics of biotechnologically important yeasts.</title>
        <authorList>
            <person name="Riley R."/>
            <person name="Haridas S."/>
            <person name="Wolfe K.H."/>
            <person name="Lopes M.R."/>
            <person name="Hittinger C.T."/>
            <person name="Goeker M."/>
            <person name="Salamov A.A."/>
            <person name="Wisecaver J.H."/>
            <person name="Long T.M."/>
            <person name="Calvey C.H."/>
            <person name="Aerts A.L."/>
            <person name="Barry K.W."/>
            <person name="Choi C."/>
            <person name="Clum A."/>
            <person name="Coughlan A.Y."/>
            <person name="Deshpande S."/>
            <person name="Douglass A.P."/>
            <person name="Hanson S.J."/>
            <person name="Klenk H.-P."/>
            <person name="LaButti K.M."/>
            <person name="Lapidus A."/>
            <person name="Lindquist E.A."/>
            <person name="Lipzen A.M."/>
            <person name="Meier-Kolthoff J.P."/>
            <person name="Ohm R.A."/>
            <person name="Otillar R.P."/>
            <person name="Pangilinan J.L."/>
            <person name="Peng Y."/>
            <person name="Rokas A."/>
            <person name="Rosa C.A."/>
            <person name="Scheuner C."/>
            <person name="Sibirny A.A."/>
            <person name="Slot J.C."/>
            <person name="Stielow J.B."/>
            <person name="Sun H."/>
            <person name="Kurtzman C.P."/>
            <person name="Blackwell M."/>
            <person name="Grigoriev I.V."/>
            <person name="Jeffries T.W."/>
        </authorList>
    </citation>
    <scope>NUCLEOTIDE SEQUENCE [LARGE SCALE GENOMIC DNA]</scope>
    <source>
        <strain evidence="3">ATCC 58044 / CBS 1984 / NCYC 433 / NRRL Y-366-8</strain>
    </source>
</reference>
<dbReference type="EMBL" id="KV454210">
    <property type="protein sequence ID" value="ODQ59849.1"/>
    <property type="molecule type" value="Genomic_DNA"/>
</dbReference>
<name>A0A1E3P2Z1_WICAA</name>
<gene>
    <name evidence="2" type="ORF">WICANDRAFT_78481</name>
</gene>
<feature type="compositionally biased region" description="Low complexity" evidence="1">
    <location>
        <begin position="56"/>
        <end position="80"/>
    </location>
</feature>
<feature type="compositionally biased region" description="Low complexity" evidence="1">
    <location>
        <begin position="17"/>
        <end position="31"/>
    </location>
</feature>
<dbReference type="AlphaFoldDB" id="A0A1E3P2Z1"/>
<accession>A0A1E3P2Z1</accession>
<feature type="compositionally biased region" description="Polar residues" evidence="1">
    <location>
        <begin position="89"/>
        <end position="102"/>
    </location>
</feature>
<sequence>MASSAKSNNHETKPESKQSSSNNNNAQQKQKPLTPASSLPTKPSFAKKTSGWAAIAASKSQDPSAASQPSSASQTGSTTPNPVRKLKTQHSSNHTNTNQNQRSNKKSTSPKPTSTQVNSTNIAPIVKSHKPLNQFNSEGVLKLLTERTEELIANYPIQAYKPSGSEWSKLGNKSNRKNEKDVVLAELAKFLK</sequence>
<feature type="region of interest" description="Disordered" evidence="1">
    <location>
        <begin position="1"/>
        <end position="124"/>
    </location>
</feature>
<evidence type="ECO:0000313" key="3">
    <source>
        <dbReference type="Proteomes" id="UP000094112"/>
    </source>
</evidence>
<evidence type="ECO:0000313" key="2">
    <source>
        <dbReference type="EMBL" id="ODQ59849.1"/>
    </source>
</evidence>
<dbReference type="Proteomes" id="UP000094112">
    <property type="component" value="Unassembled WGS sequence"/>
</dbReference>